<organism evidence="1 2">
    <name type="scientific">Cordyceps militaris (strain CM01)</name>
    <name type="common">Caterpillar fungus</name>
    <dbReference type="NCBI Taxonomy" id="983644"/>
    <lineage>
        <taxon>Eukaryota</taxon>
        <taxon>Fungi</taxon>
        <taxon>Dikarya</taxon>
        <taxon>Ascomycota</taxon>
        <taxon>Pezizomycotina</taxon>
        <taxon>Sordariomycetes</taxon>
        <taxon>Hypocreomycetidae</taxon>
        <taxon>Hypocreales</taxon>
        <taxon>Cordycipitaceae</taxon>
        <taxon>Cordyceps</taxon>
    </lineage>
</organism>
<proteinExistence type="predicted"/>
<sequence length="101" mass="11728">MLTGFEQDADPRLSFWQTKPSRALVSWSLQRTSRHMCIWTAVQDSARLDPRFESLCEADDGRDGSSWLLDLPARVLDISQLRWLLPQILPSPMRILSRWAM</sequence>
<dbReference type="Proteomes" id="UP000001610">
    <property type="component" value="Unassembled WGS sequence"/>
</dbReference>
<dbReference type="EMBL" id="JH126401">
    <property type="protein sequence ID" value="EGX93498.1"/>
    <property type="molecule type" value="Genomic_DNA"/>
</dbReference>
<keyword evidence="2" id="KW-1185">Reference proteome</keyword>
<dbReference type="AlphaFoldDB" id="G3JF58"/>
<evidence type="ECO:0000313" key="2">
    <source>
        <dbReference type="Proteomes" id="UP000001610"/>
    </source>
</evidence>
<gene>
    <name evidence="1" type="ORF">CCM_04872</name>
</gene>
<name>G3JF58_CORMM</name>
<reference evidence="1 2" key="1">
    <citation type="journal article" date="2011" name="Genome Biol.">
        <title>Genome sequence of the insect pathogenic fungus Cordyceps militaris, a valued traditional Chinese medicine.</title>
        <authorList>
            <person name="Zheng P."/>
            <person name="Xia Y."/>
            <person name="Xiao G."/>
            <person name="Xiong C."/>
            <person name="Hu X."/>
            <person name="Zhang S."/>
            <person name="Zheng H."/>
            <person name="Huang Y."/>
            <person name="Zhou Y."/>
            <person name="Wang S."/>
            <person name="Zhao G.P."/>
            <person name="Liu X."/>
            <person name="St Leger R.J."/>
            <person name="Wang C."/>
        </authorList>
    </citation>
    <scope>NUCLEOTIDE SEQUENCE [LARGE SCALE GENOMIC DNA]</scope>
    <source>
        <strain evidence="1 2">CM01</strain>
    </source>
</reference>
<dbReference type="RefSeq" id="XP_006670081.1">
    <property type="nucleotide sequence ID" value="XM_006670018.1"/>
</dbReference>
<dbReference type="VEuPathDB" id="FungiDB:CCM_04872"/>
<dbReference type="HOGENOM" id="CLU_2291563_0_0_1"/>
<accession>G3JF58</accession>
<evidence type="ECO:0000313" key="1">
    <source>
        <dbReference type="EMBL" id="EGX93498.1"/>
    </source>
</evidence>
<dbReference type="GeneID" id="18166893"/>
<dbReference type="KEGG" id="cmt:CCM_04872"/>
<protein>
    <submittedName>
        <fullName evidence="1">Uncharacterized protein</fullName>
    </submittedName>
</protein>
<dbReference type="InParanoid" id="G3JF58"/>